<dbReference type="Proteomes" id="UP000608955">
    <property type="component" value="Unassembled WGS sequence"/>
</dbReference>
<protein>
    <submittedName>
        <fullName evidence="1">Uncharacterized protein</fullName>
    </submittedName>
</protein>
<evidence type="ECO:0000313" key="1">
    <source>
        <dbReference type="EMBL" id="GHD85927.1"/>
    </source>
</evidence>
<organism evidence="1 2">
    <name type="scientific">Streptomyces naganishii JCM 4654</name>
    <dbReference type="NCBI Taxonomy" id="1306179"/>
    <lineage>
        <taxon>Bacteria</taxon>
        <taxon>Bacillati</taxon>
        <taxon>Actinomycetota</taxon>
        <taxon>Actinomycetes</taxon>
        <taxon>Kitasatosporales</taxon>
        <taxon>Streptomycetaceae</taxon>
        <taxon>Streptomyces</taxon>
    </lineage>
</organism>
<evidence type="ECO:0000313" key="2">
    <source>
        <dbReference type="Proteomes" id="UP000608955"/>
    </source>
</evidence>
<sequence>MFALLGQRHSPLLPYVPPQLYYGLDKAAGQLEALRRLKRWLGRRVARSVQARAGRE</sequence>
<accession>A0A919CU11</accession>
<dbReference type="EMBL" id="BMVF01000003">
    <property type="protein sequence ID" value="GHD85927.1"/>
    <property type="molecule type" value="Genomic_DNA"/>
</dbReference>
<reference evidence="1" key="2">
    <citation type="submission" date="2020-09" db="EMBL/GenBank/DDBJ databases">
        <authorList>
            <person name="Sun Q."/>
            <person name="Ohkuma M."/>
        </authorList>
    </citation>
    <scope>NUCLEOTIDE SEQUENCE</scope>
    <source>
        <strain evidence="1">JCM 4654</strain>
    </source>
</reference>
<dbReference type="AlphaFoldDB" id="A0A919CU11"/>
<keyword evidence="2" id="KW-1185">Reference proteome</keyword>
<gene>
    <name evidence="1" type="ORF">GCM10010508_11420</name>
</gene>
<proteinExistence type="predicted"/>
<comment type="caution">
    <text evidence="1">The sequence shown here is derived from an EMBL/GenBank/DDBJ whole genome shotgun (WGS) entry which is preliminary data.</text>
</comment>
<reference evidence="1" key="1">
    <citation type="journal article" date="2014" name="Int. J. Syst. Evol. Microbiol.">
        <title>Complete genome sequence of Corynebacterium casei LMG S-19264T (=DSM 44701T), isolated from a smear-ripened cheese.</title>
        <authorList>
            <consortium name="US DOE Joint Genome Institute (JGI-PGF)"/>
            <person name="Walter F."/>
            <person name="Albersmeier A."/>
            <person name="Kalinowski J."/>
            <person name="Ruckert C."/>
        </authorList>
    </citation>
    <scope>NUCLEOTIDE SEQUENCE</scope>
    <source>
        <strain evidence="1">JCM 4654</strain>
    </source>
</reference>
<name>A0A919CU11_9ACTN</name>